<dbReference type="AlphaFoldDB" id="A0A8S1CUN9"/>
<dbReference type="InterPro" id="IPR051739">
    <property type="entry name" value="Rhomboid_IM_Serine_Proteases"/>
</dbReference>
<evidence type="ECO:0000313" key="8">
    <source>
        <dbReference type="EMBL" id="CAB3371786.1"/>
    </source>
</evidence>
<feature type="transmembrane region" description="Helical" evidence="6">
    <location>
        <begin position="249"/>
        <end position="274"/>
    </location>
</feature>
<protein>
    <recommendedName>
        <fullName evidence="7">Peptidase S54 rhomboid domain-containing protein</fullName>
    </recommendedName>
</protein>
<comment type="similarity">
    <text evidence="2">Belongs to the peptidase S54 family.</text>
</comment>
<name>A0A8S1CUN9_9INSE</name>
<dbReference type="InterPro" id="IPR022764">
    <property type="entry name" value="Peptidase_S54_rhomboid_dom"/>
</dbReference>
<dbReference type="SUPFAM" id="SSF144091">
    <property type="entry name" value="Rhomboid-like"/>
    <property type="match status" value="1"/>
</dbReference>
<dbReference type="Proteomes" id="UP000494165">
    <property type="component" value="Unassembled WGS sequence"/>
</dbReference>
<sequence>MLFRQADERASTTRRACLLLCEILEHPRRTGENGPARYALHPPAPSAVVCCVDREGRDSQVIGKADVREQREQLLLGNRLDYRRGSLLPRGNDRRLHLGWPASYADRETPLTNRLPTRPTAGGRPRSTNNCRLDFLEKLSLATASGPAVISEWMAASCRLIARGAQEAEILPPHCWLPPLRKKPIRQEVGTKLRRLWLRVVLLAPYFMLLVSLVQISVPLACSIDAQVESWLQEALVYDPRRRKEVWRFLSYMLLHQGAAHAALNIVIQLVLAVPLEWEQKWSRTALVYFGGGLAGSLSTSVLAPDLFLVGASAGVYALLTSQMANIILSFPTLKYRLARAFAVCVLCLADVAFSLYHHFLLGNTSPRVGWAAHTGGAVVGLLVGLLVFTEPETPLGQSATLPLNAAPKAAERKTLTAAIRCAAAVLLAGLLTAAAAANMWRPN</sequence>
<keyword evidence="4 6" id="KW-1133">Transmembrane helix</keyword>
<feature type="transmembrane region" description="Helical" evidence="6">
    <location>
        <begin position="338"/>
        <end position="357"/>
    </location>
</feature>
<comment type="subcellular location">
    <subcellularLocation>
        <location evidence="1">Membrane</location>
        <topology evidence="1">Multi-pass membrane protein</topology>
    </subcellularLocation>
</comment>
<evidence type="ECO:0000259" key="7">
    <source>
        <dbReference type="Pfam" id="PF01694"/>
    </source>
</evidence>
<evidence type="ECO:0000256" key="6">
    <source>
        <dbReference type="SAM" id="Phobius"/>
    </source>
</evidence>
<feature type="transmembrane region" description="Helical" evidence="6">
    <location>
        <begin position="369"/>
        <end position="389"/>
    </location>
</feature>
<dbReference type="PANTHER" id="PTHR45840:SF10">
    <property type="entry name" value="RHOMBOID PROTEASE"/>
    <property type="match status" value="1"/>
</dbReference>
<dbReference type="OrthoDB" id="418595at2759"/>
<keyword evidence="3 6" id="KW-0812">Transmembrane</keyword>
<evidence type="ECO:0000256" key="5">
    <source>
        <dbReference type="ARBA" id="ARBA00023136"/>
    </source>
</evidence>
<evidence type="ECO:0000256" key="4">
    <source>
        <dbReference type="ARBA" id="ARBA00022989"/>
    </source>
</evidence>
<comment type="caution">
    <text evidence="8">The sequence shown here is derived from an EMBL/GenBank/DDBJ whole genome shotgun (WGS) entry which is preliminary data.</text>
</comment>
<dbReference type="GO" id="GO:0016020">
    <property type="term" value="C:membrane"/>
    <property type="evidence" value="ECO:0007669"/>
    <property type="project" value="UniProtKB-SubCell"/>
</dbReference>
<feature type="transmembrane region" description="Helical" evidence="6">
    <location>
        <begin position="196"/>
        <end position="218"/>
    </location>
</feature>
<reference evidence="8 9" key="1">
    <citation type="submission" date="2020-04" db="EMBL/GenBank/DDBJ databases">
        <authorList>
            <person name="Alioto T."/>
            <person name="Alioto T."/>
            <person name="Gomez Garrido J."/>
        </authorList>
    </citation>
    <scope>NUCLEOTIDE SEQUENCE [LARGE SCALE GENOMIC DNA]</scope>
</reference>
<dbReference type="InterPro" id="IPR035952">
    <property type="entry name" value="Rhomboid-like_sf"/>
</dbReference>
<evidence type="ECO:0000256" key="2">
    <source>
        <dbReference type="ARBA" id="ARBA00009045"/>
    </source>
</evidence>
<feature type="transmembrane region" description="Helical" evidence="6">
    <location>
        <begin position="310"/>
        <end position="331"/>
    </location>
</feature>
<accession>A0A8S1CUN9</accession>
<evidence type="ECO:0000256" key="3">
    <source>
        <dbReference type="ARBA" id="ARBA00022692"/>
    </source>
</evidence>
<dbReference type="PANTHER" id="PTHR45840">
    <property type="entry name" value="RHOMBOID-RELATED PROTEIN"/>
    <property type="match status" value="1"/>
</dbReference>
<feature type="transmembrane region" description="Helical" evidence="6">
    <location>
        <begin position="286"/>
        <end position="304"/>
    </location>
</feature>
<dbReference type="EMBL" id="CADEPI010000065">
    <property type="protein sequence ID" value="CAB3371786.1"/>
    <property type="molecule type" value="Genomic_DNA"/>
</dbReference>
<dbReference type="Pfam" id="PF01694">
    <property type="entry name" value="Rhomboid"/>
    <property type="match status" value="1"/>
</dbReference>
<evidence type="ECO:0000256" key="1">
    <source>
        <dbReference type="ARBA" id="ARBA00004141"/>
    </source>
</evidence>
<feature type="transmembrane region" description="Helical" evidence="6">
    <location>
        <begin position="418"/>
        <end position="441"/>
    </location>
</feature>
<proteinExistence type="inferred from homology"/>
<keyword evidence="9" id="KW-1185">Reference proteome</keyword>
<keyword evidence="5 6" id="KW-0472">Membrane</keyword>
<feature type="domain" description="Peptidase S54 rhomboid" evidence="7">
    <location>
        <begin position="244"/>
        <end position="389"/>
    </location>
</feature>
<gene>
    <name evidence="8" type="ORF">CLODIP_2_CD14736</name>
</gene>
<evidence type="ECO:0000313" key="9">
    <source>
        <dbReference type="Proteomes" id="UP000494165"/>
    </source>
</evidence>
<dbReference type="Gene3D" id="1.20.1540.10">
    <property type="entry name" value="Rhomboid-like"/>
    <property type="match status" value="1"/>
</dbReference>
<dbReference type="GO" id="GO:0004252">
    <property type="term" value="F:serine-type endopeptidase activity"/>
    <property type="evidence" value="ECO:0007669"/>
    <property type="project" value="InterPro"/>
</dbReference>
<organism evidence="8 9">
    <name type="scientific">Cloeon dipterum</name>
    <dbReference type="NCBI Taxonomy" id="197152"/>
    <lineage>
        <taxon>Eukaryota</taxon>
        <taxon>Metazoa</taxon>
        <taxon>Ecdysozoa</taxon>
        <taxon>Arthropoda</taxon>
        <taxon>Hexapoda</taxon>
        <taxon>Insecta</taxon>
        <taxon>Pterygota</taxon>
        <taxon>Palaeoptera</taxon>
        <taxon>Ephemeroptera</taxon>
        <taxon>Pisciforma</taxon>
        <taxon>Baetidae</taxon>
        <taxon>Cloeon</taxon>
    </lineage>
</organism>